<keyword evidence="3 13" id="KW-0808">Transferase</keyword>
<comment type="cofactor">
    <cofactor evidence="1">
        <name>Mg(2+)</name>
        <dbReference type="ChEBI" id="CHEBI:18420"/>
    </cofactor>
</comment>
<dbReference type="InterPro" id="IPR016064">
    <property type="entry name" value="NAD/diacylglycerol_kinase_sf"/>
</dbReference>
<evidence type="ECO:0000256" key="6">
    <source>
        <dbReference type="ARBA" id="ARBA00022777"/>
    </source>
</evidence>
<dbReference type="PANTHER" id="PTHR12358:SF106">
    <property type="entry name" value="LIPID KINASE YEGS"/>
    <property type="match status" value="1"/>
</dbReference>
<evidence type="ECO:0000256" key="5">
    <source>
        <dbReference type="ARBA" id="ARBA00022741"/>
    </source>
</evidence>
<dbReference type="EC" id="2.7.1.-" evidence="13"/>
<evidence type="ECO:0000313" key="13">
    <source>
        <dbReference type="EMBL" id="QDC36571.1"/>
    </source>
</evidence>
<dbReference type="GO" id="GO:0016301">
    <property type="term" value="F:kinase activity"/>
    <property type="evidence" value="ECO:0007669"/>
    <property type="project" value="UniProtKB-KW"/>
</dbReference>
<dbReference type="InterPro" id="IPR001206">
    <property type="entry name" value="Diacylglycerol_kinase_cat_dom"/>
</dbReference>
<dbReference type="NCBIfam" id="TIGR00147">
    <property type="entry name" value="YegS/Rv2252/BmrU family lipid kinase"/>
    <property type="match status" value="1"/>
</dbReference>
<gene>
    <name evidence="13" type="primary">yegS</name>
    <name evidence="13" type="ORF">FIL70_04230</name>
</gene>
<keyword evidence="8" id="KW-0460">Magnesium</keyword>
<evidence type="ECO:0000256" key="11">
    <source>
        <dbReference type="ARBA" id="ARBA00023264"/>
    </source>
</evidence>
<dbReference type="Pfam" id="PF00781">
    <property type="entry name" value="DAGK_cat"/>
    <property type="match status" value="1"/>
</dbReference>
<dbReference type="Proteomes" id="UP000311469">
    <property type="component" value="Chromosome cSF1"/>
</dbReference>
<evidence type="ECO:0000256" key="2">
    <source>
        <dbReference type="ARBA" id="ARBA00022516"/>
    </source>
</evidence>
<dbReference type="EMBL" id="CP041016">
    <property type="protein sequence ID" value="QDC36571.1"/>
    <property type="molecule type" value="Genomic_DNA"/>
</dbReference>
<evidence type="ECO:0000259" key="12">
    <source>
        <dbReference type="PROSITE" id="PS50146"/>
    </source>
</evidence>
<keyword evidence="4" id="KW-0479">Metal-binding</keyword>
<dbReference type="Gene3D" id="3.40.50.10330">
    <property type="entry name" value="Probable inorganic polyphosphate/atp-NAD kinase, domain 1"/>
    <property type="match status" value="1"/>
</dbReference>
<keyword evidence="10" id="KW-0594">Phospholipid biosynthesis</keyword>
<dbReference type="GO" id="GO:0008654">
    <property type="term" value="P:phospholipid biosynthetic process"/>
    <property type="evidence" value="ECO:0007669"/>
    <property type="project" value="UniProtKB-KW"/>
</dbReference>
<dbReference type="RefSeq" id="WP_021225081.1">
    <property type="nucleotide sequence ID" value="NZ_CP041016.1"/>
</dbReference>
<dbReference type="GO" id="GO:0046872">
    <property type="term" value="F:metal ion binding"/>
    <property type="evidence" value="ECO:0007669"/>
    <property type="project" value="UniProtKB-KW"/>
</dbReference>
<sequence>MAKLWIILHGKAAARPDVRSAIADLRARRHEVQVRVTWEAGDAQRLTREGIMEARTGRIDRIVAGGGDGTVNEVFSTAFQKGLPEGCSLGIFPLGTANDFARSIGLPSDDVGAALALVTSGAPSRIDIGIVDGRPFINMVSGGFGSRVTAETDPVLKQRLGGLAYIFTGVRRFHEMTASRGRFVAPGFCWEGPFVAMAIGNGRQAGGGLPICPDALLDDGLLDLMILPELEAAQRLDVLASLLQHGARSIETHIVRMRAPWVVYQAEVALDINLDGEPLRKSSFRIECVPQALPVHGAMIG</sequence>
<evidence type="ECO:0000256" key="7">
    <source>
        <dbReference type="ARBA" id="ARBA00022840"/>
    </source>
</evidence>
<dbReference type="GO" id="GO:0005524">
    <property type="term" value="F:ATP binding"/>
    <property type="evidence" value="ECO:0007669"/>
    <property type="project" value="UniProtKB-KW"/>
</dbReference>
<dbReference type="SMART" id="SM00046">
    <property type="entry name" value="DAGKc"/>
    <property type="match status" value="1"/>
</dbReference>
<dbReference type="Gene3D" id="2.60.200.40">
    <property type="match status" value="1"/>
</dbReference>
<organism evidence="13 14">
    <name type="scientific">Sphingobium fuliginis ATCC 27551</name>
    <dbReference type="NCBI Taxonomy" id="1208342"/>
    <lineage>
        <taxon>Bacteria</taxon>
        <taxon>Pseudomonadati</taxon>
        <taxon>Pseudomonadota</taxon>
        <taxon>Alphaproteobacteria</taxon>
        <taxon>Sphingomonadales</taxon>
        <taxon>Sphingomonadaceae</taxon>
        <taxon>Sphingobium</taxon>
    </lineage>
</organism>
<accession>A0A5B8CIG1</accession>
<evidence type="ECO:0000256" key="9">
    <source>
        <dbReference type="ARBA" id="ARBA00023098"/>
    </source>
</evidence>
<dbReference type="PANTHER" id="PTHR12358">
    <property type="entry name" value="SPHINGOSINE KINASE"/>
    <property type="match status" value="1"/>
</dbReference>
<keyword evidence="9" id="KW-0443">Lipid metabolism</keyword>
<dbReference type="PROSITE" id="PS50146">
    <property type="entry name" value="DAGK"/>
    <property type="match status" value="1"/>
</dbReference>
<name>A0A5B8CIG1_SPHSA</name>
<keyword evidence="6 13" id="KW-0418">Kinase</keyword>
<dbReference type="InterPro" id="IPR017438">
    <property type="entry name" value="ATP-NAD_kinase_N"/>
</dbReference>
<dbReference type="Pfam" id="PF19279">
    <property type="entry name" value="YegS_C"/>
    <property type="match status" value="1"/>
</dbReference>
<evidence type="ECO:0000256" key="8">
    <source>
        <dbReference type="ARBA" id="ARBA00022842"/>
    </source>
</evidence>
<keyword evidence="7" id="KW-0067">ATP-binding</keyword>
<dbReference type="InterPro" id="IPR045540">
    <property type="entry name" value="YegS/DAGK_C"/>
</dbReference>
<evidence type="ECO:0000256" key="10">
    <source>
        <dbReference type="ARBA" id="ARBA00023209"/>
    </source>
</evidence>
<evidence type="ECO:0000256" key="1">
    <source>
        <dbReference type="ARBA" id="ARBA00001946"/>
    </source>
</evidence>
<reference evidence="13 14" key="1">
    <citation type="submission" date="2019-06" db="EMBL/GenBank/DDBJ databases">
        <title>Genome organization and adaptive potential of archetypical organophosphate degarding Sphingobium fuliginis ATCC 27551.</title>
        <authorList>
            <person name="Sarwar A."/>
            <person name="Parthasarathy S."/>
            <person name="Singh C."/>
            <person name="Siddavattam D."/>
        </authorList>
    </citation>
    <scope>NUCLEOTIDE SEQUENCE [LARGE SCALE GENOMIC DNA]</scope>
    <source>
        <strain evidence="13 14">ATCC 27551</strain>
    </source>
</reference>
<dbReference type="InterPro" id="IPR005218">
    <property type="entry name" value="Diacylglycerol/lipid_kinase"/>
</dbReference>
<dbReference type="SUPFAM" id="SSF111331">
    <property type="entry name" value="NAD kinase/diacylglycerol kinase-like"/>
    <property type="match status" value="1"/>
</dbReference>
<keyword evidence="2" id="KW-0444">Lipid biosynthesis</keyword>
<keyword evidence="11" id="KW-1208">Phospholipid metabolism</keyword>
<dbReference type="AlphaFoldDB" id="A0A5B8CIG1"/>
<dbReference type="NCBIfam" id="NF009602">
    <property type="entry name" value="PRK13054.1"/>
    <property type="match status" value="1"/>
</dbReference>
<proteinExistence type="predicted"/>
<evidence type="ECO:0000313" key="14">
    <source>
        <dbReference type="Proteomes" id="UP000311469"/>
    </source>
</evidence>
<dbReference type="KEGG" id="sufl:FIL70_04230"/>
<evidence type="ECO:0000256" key="4">
    <source>
        <dbReference type="ARBA" id="ARBA00022723"/>
    </source>
</evidence>
<evidence type="ECO:0000256" key="3">
    <source>
        <dbReference type="ARBA" id="ARBA00022679"/>
    </source>
</evidence>
<dbReference type="InterPro" id="IPR050187">
    <property type="entry name" value="Lipid_Phosphate_FormReg"/>
</dbReference>
<feature type="domain" description="DAGKc" evidence="12">
    <location>
        <begin position="1"/>
        <end position="135"/>
    </location>
</feature>
<protein>
    <submittedName>
        <fullName evidence="13">Lipid kinase YegS</fullName>
        <ecNumber evidence="13">2.7.1.-</ecNumber>
    </submittedName>
</protein>
<keyword evidence="5" id="KW-0547">Nucleotide-binding</keyword>
<dbReference type="GO" id="GO:0005886">
    <property type="term" value="C:plasma membrane"/>
    <property type="evidence" value="ECO:0007669"/>
    <property type="project" value="TreeGrafter"/>
</dbReference>